<feature type="transmembrane region" description="Helical" evidence="1">
    <location>
        <begin position="6"/>
        <end position="27"/>
    </location>
</feature>
<proteinExistence type="predicted"/>
<keyword evidence="3" id="KW-1185">Reference proteome</keyword>
<keyword evidence="1" id="KW-0472">Membrane</keyword>
<dbReference type="Proteomes" id="UP000275232">
    <property type="component" value="Unassembled WGS sequence"/>
</dbReference>
<name>A0A3N5CXV5_9SPHN</name>
<organism evidence="2 3">
    <name type="scientific">Aurantiacibacter spongiae</name>
    <dbReference type="NCBI Taxonomy" id="2488860"/>
    <lineage>
        <taxon>Bacteria</taxon>
        <taxon>Pseudomonadati</taxon>
        <taxon>Pseudomonadota</taxon>
        <taxon>Alphaproteobacteria</taxon>
        <taxon>Sphingomonadales</taxon>
        <taxon>Erythrobacteraceae</taxon>
        <taxon>Aurantiacibacter</taxon>
    </lineage>
</organism>
<feature type="transmembrane region" description="Helical" evidence="1">
    <location>
        <begin position="117"/>
        <end position="136"/>
    </location>
</feature>
<feature type="transmembrane region" description="Helical" evidence="1">
    <location>
        <begin position="142"/>
        <end position="162"/>
    </location>
</feature>
<feature type="transmembrane region" description="Helical" evidence="1">
    <location>
        <begin position="169"/>
        <end position="186"/>
    </location>
</feature>
<feature type="transmembrane region" description="Helical" evidence="1">
    <location>
        <begin position="74"/>
        <end position="96"/>
    </location>
</feature>
<keyword evidence="1" id="KW-0812">Transmembrane</keyword>
<dbReference type="OrthoDB" id="7571741at2"/>
<dbReference type="AlphaFoldDB" id="A0A3N5CXV5"/>
<dbReference type="EMBL" id="RPFZ01000001">
    <property type="protein sequence ID" value="RPF71479.1"/>
    <property type="molecule type" value="Genomic_DNA"/>
</dbReference>
<keyword evidence="1" id="KW-1133">Transmembrane helix</keyword>
<feature type="transmembrane region" description="Helical" evidence="1">
    <location>
        <begin position="39"/>
        <end position="62"/>
    </location>
</feature>
<protein>
    <submittedName>
        <fullName evidence="2">Uncharacterized protein</fullName>
    </submittedName>
</protein>
<sequence length="190" mass="21165">MTAGETFDYLAVLYSVVIGLALTELLQGFRRLLAARRRVVPYWPALLWSFTLILVLAQTWWAMFGLRVAGEWTFATYGVVLLHTVLLYLAAGLAMPELGGGERVDLRARYFANARPFFTLLVAFGLASFAKEAVLYERLPALADTVFQMIFVAGAAIAAVVPNERFHKIISVIFLVLFASYIAILFESSF</sequence>
<reference evidence="2 3" key="1">
    <citation type="submission" date="2018-11" db="EMBL/GenBank/DDBJ databases">
        <title>Erythrobacter spongiae sp. nov., isolated from a marine sponge.</title>
        <authorList>
            <person name="Zhuang L."/>
            <person name="Luo L."/>
        </authorList>
    </citation>
    <scope>NUCLEOTIDE SEQUENCE [LARGE SCALE GENOMIC DNA]</scope>
    <source>
        <strain evidence="2 3">HN-E23</strain>
    </source>
</reference>
<evidence type="ECO:0000256" key="1">
    <source>
        <dbReference type="SAM" id="Phobius"/>
    </source>
</evidence>
<gene>
    <name evidence="2" type="ORF">EG799_07510</name>
</gene>
<dbReference type="RefSeq" id="WP_123879974.1">
    <property type="nucleotide sequence ID" value="NZ_RPFZ01000001.1"/>
</dbReference>
<accession>A0A3N5CXV5</accession>
<evidence type="ECO:0000313" key="2">
    <source>
        <dbReference type="EMBL" id="RPF71479.1"/>
    </source>
</evidence>
<comment type="caution">
    <text evidence="2">The sequence shown here is derived from an EMBL/GenBank/DDBJ whole genome shotgun (WGS) entry which is preliminary data.</text>
</comment>
<evidence type="ECO:0000313" key="3">
    <source>
        <dbReference type="Proteomes" id="UP000275232"/>
    </source>
</evidence>